<feature type="non-terminal residue" evidence="4">
    <location>
        <position position="1"/>
    </location>
</feature>
<dbReference type="AlphaFoldDB" id="A0AAE0L795"/>
<gene>
    <name evidence="4" type="ORF">CYMTET_17458</name>
</gene>
<evidence type="ECO:0000313" key="5">
    <source>
        <dbReference type="Proteomes" id="UP001190700"/>
    </source>
</evidence>
<dbReference type="PANTHER" id="PTHR13720:SF33">
    <property type="entry name" value="HELP DOMAIN-CONTAINING PROTEIN"/>
    <property type="match status" value="1"/>
</dbReference>
<keyword evidence="2" id="KW-0677">Repeat</keyword>
<dbReference type="Proteomes" id="UP001190700">
    <property type="component" value="Unassembled WGS sequence"/>
</dbReference>
<dbReference type="InterPro" id="IPR001680">
    <property type="entry name" value="WD40_rpt"/>
</dbReference>
<organism evidence="4 5">
    <name type="scientific">Cymbomonas tetramitiformis</name>
    <dbReference type="NCBI Taxonomy" id="36881"/>
    <lineage>
        <taxon>Eukaryota</taxon>
        <taxon>Viridiplantae</taxon>
        <taxon>Chlorophyta</taxon>
        <taxon>Pyramimonadophyceae</taxon>
        <taxon>Pyramimonadales</taxon>
        <taxon>Pyramimonadaceae</taxon>
        <taxon>Cymbomonas</taxon>
    </lineage>
</organism>
<dbReference type="SMART" id="SM00320">
    <property type="entry name" value="WD40"/>
    <property type="match status" value="5"/>
</dbReference>
<dbReference type="InterPro" id="IPR050630">
    <property type="entry name" value="WD_repeat_EMAP"/>
</dbReference>
<comment type="caution">
    <text evidence="4">The sequence shown here is derived from an EMBL/GenBank/DDBJ whole genome shotgun (WGS) entry which is preliminary data.</text>
</comment>
<dbReference type="PANTHER" id="PTHR13720">
    <property type="entry name" value="WD-40 REPEAT PROTEIN"/>
    <property type="match status" value="1"/>
</dbReference>
<evidence type="ECO:0000313" key="4">
    <source>
        <dbReference type="EMBL" id="KAK3274354.1"/>
    </source>
</evidence>
<dbReference type="Pfam" id="PF23414">
    <property type="entry name" value="Beta-prop_EML_2"/>
    <property type="match status" value="1"/>
</dbReference>
<name>A0AAE0L795_9CHLO</name>
<dbReference type="InterPro" id="IPR055442">
    <property type="entry name" value="Beta-prop_EML-like_2nd"/>
</dbReference>
<dbReference type="InterPro" id="IPR015943">
    <property type="entry name" value="WD40/YVTN_repeat-like_dom_sf"/>
</dbReference>
<keyword evidence="1" id="KW-0853">WD repeat</keyword>
<protein>
    <recommendedName>
        <fullName evidence="3">EML-like second beta-propeller domain-containing protein</fullName>
    </recommendedName>
</protein>
<feature type="domain" description="EML-like second beta-propeller" evidence="3">
    <location>
        <begin position="138"/>
        <end position="448"/>
    </location>
</feature>
<evidence type="ECO:0000259" key="3">
    <source>
        <dbReference type="Pfam" id="PF23414"/>
    </source>
</evidence>
<dbReference type="SUPFAM" id="SSF50978">
    <property type="entry name" value="WD40 repeat-like"/>
    <property type="match status" value="1"/>
</dbReference>
<accession>A0AAE0L795</accession>
<reference evidence="4 5" key="1">
    <citation type="journal article" date="2015" name="Genome Biol. Evol.">
        <title>Comparative Genomics of a Bacterivorous Green Alga Reveals Evolutionary Causalities and Consequences of Phago-Mixotrophic Mode of Nutrition.</title>
        <authorList>
            <person name="Burns J.A."/>
            <person name="Paasch A."/>
            <person name="Narechania A."/>
            <person name="Kim E."/>
        </authorList>
    </citation>
    <scope>NUCLEOTIDE SEQUENCE [LARGE SCALE GENOMIC DNA]</scope>
    <source>
        <strain evidence="4 5">PLY_AMNH</strain>
    </source>
</reference>
<dbReference type="EMBL" id="LGRX02007774">
    <property type="protein sequence ID" value="KAK3274354.1"/>
    <property type="molecule type" value="Genomic_DNA"/>
</dbReference>
<sequence>SRRALTLPGVIQGGKGTTLQGVIQGGKSTTLQISVTPLIPAELGTGSPWPCHFCSKQCSKPCKLCCSMKGNYRVDEPCCIRAMDCRPPCGSCEPCAAGDGFLQCKVATTFIIGTEQNDIYAMGLGGCERVMKGFAQDVYGVAAHPLKPEMIATVCESGSVDVFDAKTRSHSRCTDLGFLGRSVCFSREGSHMAIGGKKGRVRIVASTTLQPLALFKFVDSTIPVMKYSPNNQYLAVGSHDLCIDVYDAGFRSDDGSVQQYPKMNKRWRKELGGTGEYVRVARCEGHSASVRFLDWSLPLANPPHLRGMTILQSNCAGAEILYYDPATGKQIKVNQRNAPWATWTCPLGFGVMGIWETGNGYRSIRSVCRSTIGGPGQPGAEGMEKAGFLVSCDSNSKVKLFNFPCCRDEAPWREYKGHASIVMNVIFGSADRWVFSTGGSDRTMLQWSTHGIVSNETKPASCDVQECEFCSSDQ</sequence>
<dbReference type="GO" id="GO:0008017">
    <property type="term" value="F:microtubule binding"/>
    <property type="evidence" value="ECO:0007669"/>
    <property type="project" value="TreeGrafter"/>
</dbReference>
<proteinExistence type="predicted"/>
<dbReference type="InterPro" id="IPR036322">
    <property type="entry name" value="WD40_repeat_dom_sf"/>
</dbReference>
<dbReference type="Gene3D" id="2.130.10.10">
    <property type="entry name" value="YVTN repeat-like/Quinoprotein amine dehydrogenase"/>
    <property type="match status" value="2"/>
</dbReference>
<evidence type="ECO:0000256" key="2">
    <source>
        <dbReference type="ARBA" id="ARBA00022737"/>
    </source>
</evidence>
<evidence type="ECO:0000256" key="1">
    <source>
        <dbReference type="ARBA" id="ARBA00022574"/>
    </source>
</evidence>
<keyword evidence="5" id="KW-1185">Reference proteome</keyword>